<feature type="transmembrane region" description="Helical" evidence="7">
    <location>
        <begin position="247"/>
        <end position="264"/>
    </location>
</feature>
<dbReference type="PANTHER" id="PTHR30589:SF0">
    <property type="entry name" value="PHOSPHATIDYLGLYCEROL--PROLIPOPROTEIN DIACYLGLYCERYL TRANSFERASE"/>
    <property type="match status" value="1"/>
</dbReference>
<dbReference type="EMBL" id="CP089984">
    <property type="protein sequence ID" value="WXB11282.1"/>
    <property type="molecule type" value="Genomic_DNA"/>
</dbReference>
<evidence type="ECO:0000313" key="8">
    <source>
        <dbReference type="EMBL" id="WXB11282.1"/>
    </source>
</evidence>
<protein>
    <recommendedName>
        <fullName evidence="7">Phosphatidylglycerol--prolipoprotein diacylglyceryl transferase</fullName>
        <ecNumber evidence="7">2.5.1.145</ecNumber>
    </recommendedName>
</protein>
<feature type="transmembrane region" description="Helical" evidence="7">
    <location>
        <begin position="46"/>
        <end position="67"/>
    </location>
</feature>
<comment type="catalytic activity">
    <reaction evidence="7">
        <text>L-cysteinyl-[prolipoprotein] + a 1,2-diacyl-sn-glycero-3-phospho-(1'-sn-glycerol) = an S-1,2-diacyl-sn-glyceryl-L-cysteinyl-[prolipoprotein] + sn-glycerol 1-phosphate + H(+)</text>
        <dbReference type="Rhea" id="RHEA:56712"/>
        <dbReference type="Rhea" id="RHEA-COMP:14679"/>
        <dbReference type="Rhea" id="RHEA-COMP:14680"/>
        <dbReference type="ChEBI" id="CHEBI:15378"/>
        <dbReference type="ChEBI" id="CHEBI:29950"/>
        <dbReference type="ChEBI" id="CHEBI:57685"/>
        <dbReference type="ChEBI" id="CHEBI:64716"/>
        <dbReference type="ChEBI" id="CHEBI:140658"/>
        <dbReference type="EC" id="2.5.1.145"/>
    </reaction>
</comment>
<evidence type="ECO:0000256" key="6">
    <source>
        <dbReference type="ARBA" id="ARBA00023136"/>
    </source>
</evidence>
<dbReference type="InterPro" id="IPR001640">
    <property type="entry name" value="Lgt"/>
</dbReference>
<feature type="transmembrane region" description="Helical" evidence="7">
    <location>
        <begin position="15"/>
        <end position="34"/>
    </location>
</feature>
<accession>A0ABZ2LKM3</accession>
<comment type="subcellular location">
    <subcellularLocation>
        <location evidence="7">Cell membrane</location>
        <topology evidence="7">Multi-pass membrane protein</topology>
    </subcellularLocation>
</comment>
<feature type="binding site" evidence="7">
    <location>
        <position position="169"/>
    </location>
    <ligand>
        <name>a 1,2-diacyl-sn-glycero-3-phospho-(1'-sn-glycerol)</name>
        <dbReference type="ChEBI" id="CHEBI:64716"/>
    </ligand>
</feature>
<dbReference type="GO" id="GO:0016740">
    <property type="term" value="F:transferase activity"/>
    <property type="evidence" value="ECO:0007669"/>
    <property type="project" value="UniProtKB-KW"/>
</dbReference>
<evidence type="ECO:0000256" key="3">
    <source>
        <dbReference type="ARBA" id="ARBA00022679"/>
    </source>
</evidence>
<evidence type="ECO:0000256" key="5">
    <source>
        <dbReference type="ARBA" id="ARBA00022989"/>
    </source>
</evidence>
<feature type="transmembrane region" description="Helical" evidence="7">
    <location>
        <begin position="222"/>
        <end position="240"/>
    </location>
</feature>
<sequence length="312" mass="34135">MRPELFNLFGVGFPAYFTLLTTGFLVATAFAVLWARRIGENTDAMVDLGIAMLIAGVAGGRLLHVFADGYFWDYVHLCTNPAAVDWPLGKAECLSTYGGTWDAARQVCHPQEADCFAWAKFWAGGYAYYGGLILASVVAWFLMKRDRFPFWKAADMAGFAVPVGLGFGRMGCLLAGCCYGVRTEVPWGLSFPPRSPASEGQHKAGLLRSAAEWSHSVHPTQIYESAAAFAIAAFCLLYVHPRKKYDGQVFAAFLVLYAVARFIIEFWRDDDRGGLLGLSTSQLLGIGMVLIAAAIAAHRSSRARLWLRAVGH</sequence>
<keyword evidence="4 7" id="KW-0812">Transmembrane</keyword>
<keyword evidence="3 7" id="KW-0808">Transferase</keyword>
<reference evidence="8 9" key="1">
    <citation type="submission" date="2021-12" db="EMBL/GenBank/DDBJ databases">
        <title>Discovery of the Pendulisporaceae a myxobacterial family with distinct sporulation behavior and unique specialized metabolism.</title>
        <authorList>
            <person name="Garcia R."/>
            <person name="Popoff A."/>
            <person name="Bader C.D."/>
            <person name="Loehr J."/>
            <person name="Walesch S."/>
            <person name="Walt C."/>
            <person name="Boldt J."/>
            <person name="Bunk B."/>
            <person name="Haeckl F.J.F.P.J."/>
            <person name="Gunesch A.P."/>
            <person name="Birkelbach J."/>
            <person name="Nuebel U."/>
            <person name="Pietschmann T."/>
            <person name="Bach T."/>
            <person name="Mueller R."/>
        </authorList>
    </citation>
    <scope>NUCLEOTIDE SEQUENCE [LARGE SCALE GENOMIC DNA]</scope>
    <source>
        <strain evidence="8 9">MSr11954</strain>
    </source>
</reference>
<comment type="function">
    <text evidence="7">Catalyzes the transfer of the diacylglyceryl group from phosphatidylglycerol to the sulfhydryl group of the N-terminal cysteine of a prolipoprotein, the first step in the formation of mature lipoproteins.</text>
</comment>
<dbReference type="PANTHER" id="PTHR30589">
    <property type="entry name" value="PROLIPOPROTEIN DIACYLGLYCERYL TRANSFERASE"/>
    <property type="match status" value="1"/>
</dbReference>
<dbReference type="RefSeq" id="WP_394820897.1">
    <property type="nucleotide sequence ID" value="NZ_CP089984.1"/>
</dbReference>
<keyword evidence="5 7" id="KW-1133">Transmembrane helix</keyword>
<keyword evidence="2 7" id="KW-1003">Cell membrane</keyword>
<evidence type="ECO:0000256" key="2">
    <source>
        <dbReference type="ARBA" id="ARBA00022475"/>
    </source>
</evidence>
<dbReference type="EC" id="2.5.1.145" evidence="7"/>
<feature type="transmembrane region" description="Helical" evidence="7">
    <location>
        <begin position="276"/>
        <end position="297"/>
    </location>
</feature>
<evidence type="ECO:0000256" key="1">
    <source>
        <dbReference type="ARBA" id="ARBA00007150"/>
    </source>
</evidence>
<comment type="similarity">
    <text evidence="1 7">Belongs to the Lgt family.</text>
</comment>
<dbReference type="Proteomes" id="UP001370348">
    <property type="component" value="Chromosome"/>
</dbReference>
<gene>
    <name evidence="7" type="primary">lgt</name>
    <name evidence="8" type="ORF">LZC94_25845</name>
</gene>
<organism evidence="8 9">
    <name type="scientific">Pendulispora albinea</name>
    <dbReference type="NCBI Taxonomy" id="2741071"/>
    <lineage>
        <taxon>Bacteria</taxon>
        <taxon>Pseudomonadati</taxon>
        <taxon>Myxococcota</taxon>
        <taxon>Myxococcia</taxon>
        <taxon>Myxococcales</taxon>
        <taxon>Sorangiineae</taxon>
        <taxon>Pendulisporaceae</taxon>
        <taxon>Pendulispora</taxon>
    </lineage>
</organism>
<evidence type="ECO:0000256" key="7">
    <source>
        <dbReference type="HAMAP-Rule" id="MF_01147"/>
    </source>
</evidence>
<keyword evidence="6 7" id="KW-0472">Membrane</keyword>
<dbReference type="HAMAP" id="MF_01147">
    <property type="entry name" value="Lgt"/>
    <property type="match status" value="1"/>
</dbReference>
<keyword evidence="9" id="KW-1185">Reference proteome</keyword>
<feature type="transmembrane region" description="Helical" evidence="7">
    <location>
        <begin position="155"/>
        <end position="182"/>
    </location>
</feature>
<evidence type="ECO:0000313" key="9">
    <source>
        <dbReference type="Proteomes" id="UP001370348"/>
    </source>
</evidence>
<evidence type="ECO:0000256" key="4">
    <source>
        <dbReference type="ARBA" id="ARBA00022692"/>
    </source>
</evidence>
<dbReference type="Pfam" id="PF01790">
    <property type="entry name" value="LGT"/>
    <property type="match status" value="1"/>
</dbReference>
<feature type="transmembrane region" description="Helical" evidence="7">
    <location>
        <begin position="126"/>
        <end position="143"/>
    </location>
</feature>
<name>A0ABZ2LKM3_9BACT</name>
<proteinExistence type="inferred from homology"/>
<comment type="pathway">
    <text evidence="7">Protein modification; lipoprotein biosynthesis (diacylglyceryl transfer).</text>
</comment>